<dbReference type="AlphaFoldDB" id="A0A098LBY4"/>
<dbReference type="Pfam" id="PF13174">
    <property type="entry name" value="TPR_6"/>
    <property type="match status" value="2"/>
</dbReference>
<accession>A0A098LBY4</accession>
<gene>
    <name evidence="2" type="ORF">MYP_1669</name>
</gene>
<name>A0A098LBY4_9BACT</name>
<feature type="chain" id="PRO_5001937314" evidence="1">
    <location>
        <begin position="28"/>
        <end position="612"/>
    </location>
</feature>
<dbReference type="eggNOG" id="COG1729">
    <property type="taxonomic scope" value="Bacteria"/>
</dbReference>
<proteinExistence type="predicted"/>
<sequence length="612" mass="71323">MNVKKLYISLTTLVAFLFFATSNFLYAQVSPEIKIANEYYNNQEYSKALSEYEKIGKRVENLPLIYSNYYNSLIQEKNITEGEKLIKKMIKSSPNESFYKADLYLHLQKFSSQDKAQKEFSNLSEAVRDNQSLTEKIADYLVKSGNVDKAAELYINSRKALNNRNLYSFKLAELYKIQNNNALMIEEMLNYLKNDPNELENVKNQFQNILTEKEDFDLLETTLYDKIQKDPNDAAFNEMLLWMNIQQKNFTKAFMQSKALDKRYKMQGMKLIEVGRIAMENKDYEAASKFFQYVVDEYKNGVHYGQAKRMLINSREELVKNTFPVNESQIRLLIADYINLIKELGKSPYTTEAMKNMALLEAFYLDKKDTAIIILNDALNYSRNDSRLTAKIKIDLGDIYLLKEEPWEATLLYSQAEKAMKEDPIGHEAKLKNAKLNYYKGEFELAQEHLDILKMATSREISNDAMNLSLLIQDNTILDTDTTNEAMKQYAKIDFLLFRNKNLEAIEMAEEILRKYPKHSLADEVLLLQAKIYRKLGDFDKSLLALEKINTSFSTDILGDDALFLTGVIYEENKKDNQKAMQIYQDFMIKYPGSIFNVEARKRFRKLRGDKI</sequence>
<keyword evidence="1" id="KW-0732">Signal</keyword>
<organism evidence="2 3">
    <name type="scientific">Sporocytophaga myxococcoides</name>
    <dbReference type="NCBI Taxonomy" id="153721"/>
    <lineage>
        <taxon>Bacteria</taxon>
        <taxon>Pseudomonadati</taxon>
        <taxon>Bacteroidota</taxon>
        <taxon>Cytophagia</taxon>
        <taxon>Cytophagales</taxon>
        <taxon>Cytophagaceae</taxon>
        <taxon>Sporocytophaga</taxon>
    </lineage>
</organism>
<dbReference type="RefSeq" id="WP_052430027.1">
    <property type="nucleotide sequence ID" value="NZ_BBLT01000003.1"/>
</dbReference>
<dbReference type="OrthoDB" id="9763354at2"/>
<evidence type="ECO:0000256" key="1">
    <source>
        <dbReference type="SAM" id="SignalP"/>
    </source>
</evidence>
<comment type="caution">
    <text evidence="2">The sequence shown here is derived from an EMBL/GenBank/DDBJ whole genome shotgun (WGS) entry which is preliminary data.</text>
</comment>
<dbReference type="InterPro" id="IPR019734">
    <property type="entry name" value="TPR_rpt"/>
</dbReference>
<dbReference type="EMBL" id="BBLT01000003">
    <property type="protein sequence ID" value="GAL84441.1"/>
    <property type="molecule type" value="Genomic_DNA"/>
</dbReference>
<dbReference type="Proteomes" id="UP000030185">
    <property type="component" value="Unassembled WGS sequence"/>
</dbReference>
<dbReference type="STRING" id="153721.MYP_1669"/>
<keyword evidence="3" id="KW-1185">Reference proteome</keyword>
<protein>
    <submittedName>
        <fullName evidence="2">Uncharacterized protein</fullName>
    </submittedName>
</protein>
<reference evidence="2 3" key="1">
    <citation type="submission" date="2014-09" db="EMBL/GenBank/DDBJ databases">
        <title>Sporocytophaga myxococcoides PG-01 genome sequencing.</title>
        <authorList>
            <person name="Liu L."/>
            <person name="Gao P.J."/>
            <person name="Chen G.J."/>
            <person name="Wang L.S."/>
        </authorList>
    </citation>
    <scope>NUCLEOTIDE SEQUENCE [LARGE SCALE GENOMIC DNA]</scope>
    <source>
        <strain evidence="2 3">PG-01</strain>
    </source>
</reference>
<dbReference type="Gene3D" id="1.25.40.10">
    <property type="entry name" value="Tetratricopeptide repeat domain"/>
    <property type="match status" value="3"/>
</dbReference>
<dbReference type="InterPro" id="IPR011990">
    <property type="entry name" value="TPR-like_helical_dom_sf"/>
</dbReference>
<evidence type="ECO:0000313" key="2">
    <source>
        <dbReference type="EMBL" id="GAL84441.1"/>
    </source>
</evidence>
<feature type="signal peptide" evidence="1">
    <location>
        <begin position="1"/>
        <end position="27"/>
    </location>
</feature>
<evidence type="ECO:0000313" key="3">
    <source>
        <dbReference type="Proteomes" id="UP000030185"/>
    </source>
</evidence>
<dbReference type="SUPFAM" id="SSF48452">
    <property type="entry name" value="TPR-like"/>
    <property type="match status" value="2"/>
</dbReference>